<organism evidence="1 2">
    <name type="scientific">Ruminiclostridium sufflavum DSM 19573</name>
    <dbReference type="NCBI Taxonomy" id="1121337"/>
    <lineage>
        <taxon>Bacteria</taxon>
        <taxon>Bacillati</taxon>
        <taxon>Bacillota</taxon>
        <taxon>Clostridia</taxon>
        <taxon>Eubacteriales</taxon>
        <taxon>Oscillospiraceae</taxon>
        <taxon>Ruminiclostridium</taxon>
    </lineage>
</organism>
<keyword evidence="2" id="KW-1185">Reference proteome</keyword>
<evidence type="ECO:0000313" key="1">
    <source>
        <dbReference type="EMBL" id="PYG86780.1"/>
    </source>
</evidence>
<dbReference type="EMBL" id="QKMR01000017">
    <property type="protein sequence ID" value="PYG86780.1"/>
    <property type="molecule type" value="Genomic_DNA"/>
</dbReference>
<accession>A0A318XHU5</accession>
<dbReference type="Proteomes" id="UP000248132">
    <property type="component" value="Unassembled WGS sequence"/>
</dbReference>
<sequence>MKKARFDISFQLEDESSNIIRNANTNIYMNNVDNRSMEYLKYVIIEACDRISEIVSDEVQGGTADE</sequence>
<proteinExistence type="predicted"/>
<reference evidence="1 2" key="1">
    <citation type="submission" date="2018-06" db="EMBL/GenBank/DDBJ databases">
        <title>Genomic Encyclopedia of Type Strains, Phase I: the one thousand microbial genomes (KMG-I) project.</title>
        <authorList>
            <person name="Kyrpides N."/>
        </authorList>
    </citation>
    <scope>NUCLEOTIDE SEQUENCE [LARGE SCALE GENOMIC DNA]</scope>
    <source>
        <strain evidence="1 2">DSM 19573</strain>
    </source>
</reference>
<comment type="caution">
    <text evidence="1">The sequence shown here is derived from an EMBL/GenBank/DDBJ whole genome shotgun (WGS) entry which is preliminary data.</text>
</comment>
<dbReference type="AlphaFoldDB" id="A0A318XHU5"/>
<evidence type="ECO:0000313" key="2">
    <source>
        <dbReference type="Proteomes" id="UP000248132"/>
    </source>
</evidence>
<protein>
    <submittedName>
        <fullName evidence="1">Uncharacterized protein</fullName>
    </submittedName>
</protein>
<gene>
    <name evidence="1" type="ORF">LY28_02806</name>
</gene>
<name>A0A318XHU5_9FIRM</name>
<dbReference type="RefSeq" id="WP_110462802.1">
    <property type="nucleotide sequence ID" value="NZ_QKMR01000017.1"/>
</dbReference>